<reference evidence="1 2" key="1">
    <citation type="submission" date="2013-07" db="EMBL/GenBank/DDBJ databases">
        <title>Comparative Genomic and Metabolomic Analysis of Twelve Strains of Pseudoalteromonas luteoviolacea.</title>
        <authorList>
            <person name="Vynne N.G."/>
            <person name="Mansson M."/>
            <person name="Gram L."/>
        </authorList>
    </citation>
    <scope>NUCLEOTIDE SEQUENCE [LARGE SCALE GENOMIC DNA]</scope>
    <source>
        <strain evidence="1 2">S4060-1</strain>
    </source>
</reference>
<gene>
    <name evidence="1" type="ORF">N478_03600</name>
</gene>
<dbReference type="RefSeq" id="WP_063382130.1">
    <property type="nucleotide sequence ID" value="NZ_AUXX01000034.1"/>
</dbReference>
<protein>
    <submittedName>
        <fullName evidence="1">Uncharacterized protein</fullName>
    </submittedName>
</protein>
<organism evidence="1 2">
    <name type="scientific">Pseudoalteromonas luteoviolacea S4060-1</name>
    <dbReference type="NCBI Taxonomy" id="1365257"/>
    <lineage>
        <taxon>Bacteria</taxon>
        <taxon>Pseudomonadati</taxon>
        <taxon>Pseudomonadota</taxon>
        <taxon>Gammaproteobacteria</taxon>
        <taxon>Alteromonadales</taxon>
        <taxon>Pseudoalteromonadaceae</taxon>
        <taxon>Pseudoalteromonas</taxon>
    </lineage>
</organism>
<name>A0A167KVH9_9GAMM</name>
<dbReference type="EMBL" id="AUXX01000034">
    <property type="protein sequence ID" value="KZN63348.1"/>
    <property type="molecule type" value="Genomic_DNA"/>
</dbReference>
<evidence type="ECO:0000313" key="2">
    <source>
        <dbReference type="Proteomes" id="UP000076661"/>
    </source>
</evidence>
<proteinExistence type="predicted"/>
<sequence length="74" mass="8483">MKRLVEAESMTNAPSREEILKVALPIETINWRKHNLTVIKDGYLRNGVRVHVVKEKLDDQPIIVDSAYVISEIV</sequence>
<evidence type="ECO:0000313" key="1">
    <source>
        <dbReference type="EMBL" id="KZN63348.1"/>
    </source>
</evidence>
<accession>A0A167KVH9</accession>
<dbReference type="AlphaFoldDB" id="A0A167KVH9"/>
<comment type="caution">
    <text evidence="1">The sequence shown here is derived from an EMBL/GenBank/DDBJ whole genome shotgun (WGS) entry which is preliminary data.</text>
</comment>
<dbReference type="Proteomes" id="UP000076661">
    <property type="component" value="Unassembled WGS sequence"/>
</dbReference>
<dbReference type="PATRIC" id="fig|1365257.3.peg.3755"/>